<proteinExistence type="predicted"/>
<evidence type="ECO:0000259" key="5">
    <source>
        <dbReference type="PROSITE" id="PS51898"/>
    </source>
</evidence>
<evidence type="ECO:0000256" key="4">
    <source>
        <dbReference type="PROSITE-ProRule" id="PRU01248"/>
    </source>
</evidence>
<name>A0ABX5Y0B9_9BACT</name>
<keyword evidence="8" id="KW-1185">Reference proteome</keyword>
<evidence type="ECO:0000313" key="8">
    <source>
        <dbReference type="Proteomes" id="UP000318081"/>
    </source>
</evidence>
<keyword evidence="3" id="KW-0233">DNA recombination</keyword>
<evidence type="ECO:0000313" key="7">
    <source>
        <dbReference type="EMBL" id="QDV87402.1"/>
    </source>
</evidence>
<dbReference type="InterPro" id="IPR013762">
    <property type="entry name" value="Integrase-like_cat_sf"/>
</dbReference>
<dbReference type="Proteomes" id="UP000318081">
    <property type="component" value="Chromosome"/>
</dbReference>
<dbReference type="PROSITE" id="PS51898">
    <property type="entry name" value="TYR_RECOMBINASE"/>
    <property type="match status" value="1"/>
</dbReference>
<evidence type="ECO:0000256" key="3">
    <source>
        <dbReference type="ARBA" id="ARBA00023172"/>
    </source>
</evidence>
<feature type="domain" description="Tyr recombinase" evidence="5">
    <location>
        <begin position="289"/>
        <end position="476"/>
    </location>
</feature>
<feature type="domain" description="Core-binding (CB)" evidence="6">
    <location>
        <begin position="183"/>
        <end position="266"/>
    </location>
</feature>
<dbReference type="InterPro" id="IPR044068">
    <property type="entry name" value="CB"/>
</dbReference>
<dbReference type="SUPFAM" id="SSF56349">
    <property type="entry name" value="DNA breaking-rejoining enzymes"/>
    <property type="match status" value="1"/>
</dbReference>
<dbReference type="Gene3D" id="1.10.443.10">
    <property type="entry name" value="Intergrase catalytic core"/>
    <property type="match status" value="1"/>
</dbReference>
<dbReference type="Pfam" id="PF00589">
    <property type="entry name" value="Phage_integrase"/>
    <property type="match status" value="1"/>
</dbReference>
<dbReference type="PROSITE" id="PS51900">
    <property type="entry name" value="CB"/>
    <property type="match status" value="1"/>
</dbReference>
<evidence type="ECO:0000256" key="1">
    <source>
        <dbReference type="ARBA" id="ARBA00022908"/>
    </source>
</evidence>
<reference evidence="7 8" key="1">
    <citation type="submission" date="2019-02" db="EMBL/GenBank/DDBJ databases">
        <title>Deep-cultivation of Planctomycetes and their phenomic and genomic characterization uncovers novel biology.</title>
        <authorList>
            <person name="Wiegand S."/>
            <person name="Jogler M."/>
            <person name="Boedeker C."/>
            <person name="Pinto D."/>
            <person name="Vollmers J."/>
            <person name="Rivas-Marin E."/>
            <person name="Kohn T."/>
            <person name="Peeters S.H."/>
            <person name="Heuer A."/>
            <person name="Rast P."/>
            <person name="Oberbeckmann S."/>
            <person name="Bunk B."/>
            <person name="Jeske O."/>
            <person name="Meyerdierks A."/>
            <person name="Storesund J.E."/>
            <person name="Kallscheuer N."/>
            <person name="Luecker S."/>
            <person name="Lage O.M."/>
            <person name="Pohl T."/>
            <person name="Merkel B.J."/>
            <person name="Hornburger P."/>
            <person name="Mueller R.-W."/>
            <person name="Bruemmer F."/>
            <person name="Labrenz M."/>
            <person name="Spormann A.M."/>
            <person name="Op den Camp H."/>
            <person name="Overmann J."/>
            <person name="Amann R."/>
            <person name="Jetten M.S.M."/>
            <person name="Mascher T."/>
            <person name="Medema M.H."/>
            <person name="Devos D.P."/>
            <person name="Kaster A.-K."/>
            <person name="Ovreas L."/>
            <person name="Rohde M."/>
            <person name="Galperin M.Y."/>
            <person name="Jogler C."/>
        </authorList>
    </citation>
    <scope>NUCLEOTIDE SEQUENCE [LARGE SCALE GENOMIC DNA]</scope>
    <source>
        <strain evidence="7 8">TBK1r</strain>
    </source>
</reference>
<protein>
    <submittedName>
        <fullName evidence="7">Site-specific tyrosine recombinase XerD-like protein</fullName>
    </submittedName>
</protein>
<dbReference type="EMBL" id="CP036432">
    <property type="protein sequence ID" value="QDV87402.1"/>
    <property type="molecule type" value="Genomic_DNA"/>
</dbReference>
<dbReference type="Gene3D" id="1.10.150.130">
    <property type="match status" value="1"/>
</dbReference>
<accession>A0ABX5Y0B9</accession>
<sequence>MGRRKADRYKLYWNKPRKPGQSGRWSIKFRGKWYYPGGAAAEGKVASYQRCWRDWLRMKAEIEAADEGARLEQVKASWAPVLNAVREVQQEVVTTYDDTPETRKIWQALESKFVKEIIEPAVNNLEVAGRSDAEFLRDQVAESAETLESVHFQFPVEFHENTGSSPKHAVGIPPWEQEPEKASGIHQLAKAFVASVKAESSLKRADNVRRDLDSFLATLPTNTGLGEALSSATLDTYLRDVKSQDLVSSTKRDKIASVKQFATWAFEREHLESLPRLIQANKFKVEVTKRPVEVYEDAEIAEILGAASGRPRLYILLGLNCGFTQADIADLRHSEVDLSTGVITRKRSKTDNMESVPEVARTLWPETLSLLKANASEDGDRVLLNAQGKPLVEVREAGGEVKRTDAVAKAMSRLRDSMDRAKPIGFKRFRSTAASKLGEHGEYRAYAQHFLGHAPSNVADSHYVRPSQQQFERAMAWLRSKYFAVS</sequence>
<evidence type="ECO:0000256" key="2">
    <source>
        <dbReference type="ARBA" id="ARBA00023125"/>
    </source>
</evidence>
<evidence type="ECO:0000259" key="6">
    <source>
        <dbReference type="PROSITE" id="PS51900"/>
    </source>
</evidence>
<dbReference type="InterPro" id="IPR002104">
    <property type="entry name" value="Integrase_catalytic"/>
</dbReference>
<keyword evidence="1" id="KW-0229">DNA integration</keyword>
<keyword evidence="2 4" id="KW-0238">DNA-binding</keyword>
<dbReference type="InterPro" id="IPR010998">
    <property type="entry name" value="Integrase_recombinase_N"/>
</dbReference>
<organism evidence="7 8">
    <name type="scientific">Stieleria magnilauensis</name>
    <dbReference type="NCBI Taxonomy" id="2527963"/>
    <lineage>
        <taxon>Bacteria</taxon>
        <taxon>Pseudomonadati</taxon>
        <taxon>Planctomycetota</taxon>
        <taxon>Planctomycetia</taxon>
        <taxon>Pirellulales</taxon>
        <taxon>Pirellulaceae</taxon>
        <taxon>Stieleria</taxon>
    </lineage>
</organism>
<gene>
    <name evidence="7" type="ORF">TBK1r_64320</name>
</gene>
<dbReference type="InterPro" id="IPR011010">
    <property type="entry name" value="DNA_brk_join_enz"/>
</dbReference>